<evidence type="ECO:0000256" key="2">
    <source>
        <dbReference type="ARBA" id="ARBA00022475"/>
    </source>
</evidence>
<evidence type="ECO:0000313" key="10">
    <source>
        <dbReference type="Proteomes" id="UP000639051"/>
    </source>
</evidence>
<evidence type="ECO:0000256" key="3">
    <source>
        <dbReference type="ARBA" id="ARBA00022679"/>
    </source>
</evidence>
<name>A0ABS1JZQ6_9MICC</name>
<comment type="subcellular location">
    <subcellularLocation>
        <location evidence="1">Cell membrane</location>
        <topology evidence="1">Multi-pass membrane protein</topology>
    </subcellularLocation>
</comment>
<evidence type="ECO:0000313" key="9">
    <source>
        <dbReference type="EMBL" id="MBL0704698.1"/>
    </source>
</evidence>
<sequence length="408" mass="43893">MTAERSVHAVPSLSKFLFLQRTRWVIVALNVVILGVIAAMTAMSRQGFTGSDGQIYMTAAQRLLHGESVYGFSTSDTGFGFTYPPFAALVFTTFAWFPAAVPLLQGACVLSVYAVVLLTVRRLGAPSESALWLALLVAPLALLWYPVQRSYGSGQVDLLLAVLIVFDALGARSRWRGIAIGVAAAIKLTPAGFILLFLVRKDIPSVLRIMASAAATTALGWIVAPSDSFVYWTKLLWDTDRVGAQTAALNQSLAGLISRLAASSTGHLEGLAWIVWLCACAIVVAFGVRAMRVLDHGRVEEVGPFALNALVVLLISPISWLHHWVLAVVPVLFLVARGWLIKGWDLMLLAAAGVVVLAVPPWWFLGSYLERGGWSVAETLVGSCAVLWAVAVVFLSARRRRPSGVEAA</sequence>
<organism evidence="9 10">
    <name type="scientific">Sinomonas cellulolyticus</name>
    <dbReference type="NCBI Taxonomy" id="2801916"/>
    <lineage>
        <taxon>Bacteria</taxon>
        <taxon>Bacillati</taxon>
        <taxon>Actinomycetota</taxon>
        <taxon>Actinomycetes</taxon>
        <taxon>Micrococcales</taxon>
        <taxon>Micrococcaceae</taxon>
        <taxon>Sinomonas</taxon>
    </lineage>
</organism>
<dbReference type="EMBL" id="JAERRC010000012">
    <property type="protein sequence ID" value="MBL0704698.1"/>
    <property type="molecule type" value="Genomic_DNA"/>
</dbReference>
<gene>
    <name evidence="9" type="ORF">JJE72_04150</name>
</gene>
<reference evidence="9 10" key="1">
    <citation type="submission" date="2021-01" db="EMBL/GenBank/DDBJ databases">
        <title>Genome public.</title>
        <authorList>
            <person name="Liu C."/>
            <person name="Sun Q."/>
        </authorList>
    </citation>
    <scope>NUCLEOTIDE SEQUENCE [LARGE SCALE GENOMIC DNA]</scope>
    <source>
        <strain evidence="9 10">JC656</strain>
    </source>
</reference>
<feature type="transmembrane region" description="Helical" evidence="8">
    <location>
        <begin position="270"/>
        <end position="290"/>
    </location>
</feature>
<evidence type="ECO:0000256" key="6">
    <source>
        <dbReference type="ARBA" id="ARBA00023136"/>
    </source>
</evidence>
<feature type="transmembrane region" description="Helical" evidence="8">
    <location>
        <begin position="178"/>
        <end position="199"/>
    </location>
</feature>
<dbReference type="Proteomes" id="UP000639051">
    <property type="component" value="Unassembled WGS sequence"/>
</dbReference>
<proteinExistence type="inferred from homology"/>
<keyword evidence="2" id="KW-1003">Cell membrane</keyword>
<dbReference type="Pfam" id="PF09594">
    <property type="entry name" value="GT87"/>
    <property type="match status" value="1"/>
</dbReference>
<keyword evidence="3" id="KW-0808">Transferase</keyword>
<keyword evidence="4 8" id="KW-0812">Transmembrane</keyword>
<feature type="transmembrane region" description="Helical" evidence="8">
    <location>
        <begin position="24"/>
        <end position="43"/>
    </location>
</feature>
<protein>
    <submittedName>
        <fullName evidence="9">DUF2029 domain-containing protein</fullName>
    </submittedName>
</protein>
<feature type="transmembrane region" description="Helical" evidence="8">
    <location>
        <begin position="376"/>
        <end position="395"/>
    </location>
</feature>
<evidence type="ECO:0000256" key="4">
    <source>
        <dbReference type="ARBA" id="ARBA00022692"/>
    </source>
</evidence>
<keyword evidence="6 8" id="KW-0472">Membrane</keyword>
<feature type="transmembrane region" description="Helical" evidence="8">
    <location>
        <begin position="346"/>
        <end position="364"/>
    </location>
</feature>
<keyword evidence="5 8" id="KW-1133">Transmembrane helix</keyword>
<evidence type="ECO:0000256" key="1">
    <source>
        <dbReference type="ARBA" id="ARBA00004651"/>
    </source>
</evidence>
<accession>A0ABS1JZQ6</accession>
<evidence type="ECO:0000256" key="7">
    <source>
        <dbReference type="ARBA" id="ARBA00024033"/>
    </source>
</evidence>
<feature type="transmembrane region" description="Helical" evidence="8">
    <location>
        <begin position="130"/>
        <end position="147"/>
    </location>
</feature>
<feature type="transmembrane region" description="Helical" evidence="8">
    <location>
        <begin position="205"/>
        <end position="224"/>
    </location>
</feature>
<feature type="transmembrane region" description="Helical" evidence="8">
    <location>
        <begin position="94"/>
        <end position="118"/>
    </location>
</feature>
<dbReference type="RefSeq" id="WP_189693105.1">
    <property type="nucleotide sequence ID" value="NZ_BNCM01000004.1"/>
</dbReference>
<evidence type="ECO:0000256" key="8">
    <source>
        <dbReference type="SAM" id="Phobius"/>
    </source>
</evidence>
<evidence type="ECO:0000256" key="5">
    <source>
        <dbReference type="ARBA" id="ARBA00022989"/>
    </source>
</evidence>
<comment type="caution">
    <text evidence="9">The sequence shown here is derived from an EMBL/GenBank/DDBJ whole genome shotgun (WGS) entry which is preliminary data.</text>
</comment>
<keyword evidence="10" id="KW-1185">Reference proteome</keyword>
<comment type="similarity">
    <text evidence="7">Belongs to the glycosyltransferase 87 family.</text>
</comment>
<dbReference type="InterPro" id="IPR018584">
    <property type="entry name" value="GT87"/>
</dbReference>